<evidence type="ECO:0000313" key="3">
    <source>
        <dbReference type="Proteomes" id="UP000006589"/>
    </source>
</evidence>
<dbReference type="Proteomes" id="UP000006589">
    <property type="component" value="Chromosome"/>
</dbReference>
<feature type="transmembrane region" description="Helical" evidence="1">
    <location>
        <begin position="67"/>
        <end position="85"/>
    </location>
</feature>
<feature type="transmembrane region" description="Helical" evidence="1">
    <location>
        <begin position="92"/>
        <end position="110"/>
    </location>
</feature>
<feature type="transmembrane region" description="Helical" evidence="1">
    <location>
        <begin position="130"/>
        <end position="150"/>
    </location>
</feature>
<evidence type="ECO:0000256" key="1">
    <source>
        <dbReference type="SAM" id="Phobius"/>
    </source>
</evidence>
<keyword evidence="1" id="KW-0472">Membrane</keyword>
<name>B1M102_METRJ</name>
<organism evidence="2 3">
    <name type="scientific">Methylobacterium radiotolerans (strain ATCC 27329 / DSM 1819 / JCM 2831 / NBRC 15690 / NCIMB 10815 / 0-1)</name>
    <dbReference type="NCBI Taxonomy" id="426355"/>
    <lineage>
        <taxon>Bacteria</taxon>
        <taxon>Pseudomonadati</taxon>
        <taxon>Pseudomonadota</taxon>
        <taxon>Alphaproteobacteria</taxon>
        <taxon>Hyphomicrobiales</taxon>
        <taxon>Methylobacteriaceae</taxon>
        <taxon>Methylobacterium</taxon>
    </lineage>
</organism>
<reference evidence="2 3" key="1">
    <citation type="submission" date="2008-03" db="EMBL/GenBank/DDBJ databases">
        <title>Complete sequence of chromosome of Methylobacterium radiotolerans JCM 2831.</title>
        <authorList>
            <consortium name="US DOE Joint Genome Institute"/>
            <person name="Copeland A."/>
            <person name="Lucas S."/>
            <person name="Lapidus A."/>
            <person name="Glavina del Rio T."/>
            <person name="Dalin E."/>
            <person name="Tice H."/>
            <person name="Bruce D."/>
            <person name="Goodwin L."/>
            <person name="Pitluck S."/>
            <person name="Kiss H."/>
            <person name="Brettin T."/>
            <person name="Detter J.C."/>
            <person name="Han C."/>
            <person name="Kuske C.R."/>
            <person name="Schmutz J."/>
            <person name="Larimer F."/>
            <person name="Land M."/>
            <person name="Hauser L."/>
            <person name="Kyrpides N."/>
            <person name="Mikhailova N."/>
            <person name="Marx C.J."/>
            <person name="Richardson P."/>
        </authorList>
    </citation>
    <scope>NUCLEOTIDE SEQUENCE [LARGE SCALE GENOMIC DNA]</scope>
    <source>
        <strain evidence="3">ATCC 27329 / DSM 1819 / JCM 2831 / NBRC 15690 / NCIMB 10815 / 0-1</strain>
    </source>
</reference>
<feature type="transmembrane region" description="Helical" evidence="1">
    <location>
        <begin position="162"/>
        <end position="181"/>
    </location>
</feature>
<dbReference type="AlphaFoldDB" id="B1M102"/>
<accession>B1M102</accession>
<dbReference type="HOGENOM" id="CLU_109314_0_0_5"/>
<dbReference type="RefSeq" id="WP_012319525.1">
    <property type="nucleotide sequence ID" value="NC_010505.1"/>
</dbReference>
<gene>
    <name evidence="2" type="ordered locus">Mrad2831_2562</name>
</gene>
<proteinExistence type="predicted"/>
<keyword evidence="1" id="KW-1133">Transmembrane helix</keyword>
<sequence length="230" mass="24653">MTRETRDLIARLSNNLPAVRSLAPAHRRALTWLLLAAPSVAAFVFLFSPRRDLAAKLDDWRFLVEQGATLATAILAAICAFAMTVPGRDRRMALLPLVPLAIWIGVLGDGCVRDVLAGVPSGLGFRADWVCLPIIAAVGAWPAVLMLVMLRRGAPLTPHRTVAVGALAAAGLGNFGLRLFHQQDVSLTILVWQVGSTLALASLASWAGPRLLRWRSDIMRGVGNTPGSRT</sequence>
<evidence type="ECO:0008006" key="4">
    <source>
        <dbReference type="Google" id="ProtNLM"/>
    </source>
</evidence>
<dbReference type="GeneID" id="6138604"/>
<dbReference type="eggNOG" id="COG4944">
    <property type="taxonomic scope" value="Bacteria"/>
</dbReference>
<protein>
    <recommendedName>
        <fullName evidence="4">DUF1109 domain-containing protein</fullName>
    </recommendedName>
</protein>
<feature type="transmembrane region" description="Helical" evidence="1">
    <location>
        <begin position="187"/>
        <end position="207"/>
    </location>
</feature>
<dbReference type="PATRIC" id="fig|426355.14.peg.2632"/>
<dbReference type="InterPro" id="IPR009495">
    <property type="entry name" value="NrsF"/>
</dbReference>
<feature type="transmembrane region" description="Helical" evidence="1">
    <location>
        <begin position="29"/>
        <end position="47"/>
    </location>
</feature>
<dbReference type="STRING" id="426355.Mrad2831_2562"/>
<evidence type="ECO:0000313" key="2">
    <source>
        <dbReference type="EMBL" id="ACB24552.1"/>
    </source>
</evidence>
<dbReference type="EMBL" id="CP001001">
    <property type="protein sequence ID" value="ACB24552.1"/>
    <property type="molecule type" value="Genomic_DNA"/>
</dbReference>
<dbReference type="OrthoDB" id="6024860at2"/>
<dbReference type="KEGG" id="mrd:Mrad2831_2562"/>
<keyword evidence="1" id="KW-0812">Transmembrane</keyword>
<dbReference type="Pfam" id="PF06532">
    <property type="entry name" value="NrsF"/>
    <property type="match status" value="1"/>
</dbReference>